<proteinExistence type="predicted"/>
<reference evidence="3" key="1">
    <citation type="journal article" date="2019" name="Int. J. Syst. Evol. Microbiol.">
        <title>The Global Catalogue of Microorganisms (GCM) 10K type strain sequencing project: providing services to taxonomists for standard genome sequencing and annotation.</title>
        <authorList>
            <consortium name="The Broad Institute Genomics Platform"/>
            <consortium name="The Broad Institute Genome Sequencing Center for Infectious Disease"/>
            <person name="Wu L."/>
            <person name="Ma J."/>
        </authorList>
    </citation>
    <scope>NUCLEOTIDE SEQUENCE [LARGE SCALE GENOMIC DNA]</scope>
    <source>
        <strain evidence="3">KCTC 42498</strain>
    </source>
</reference>
<evidence type="ECO:0000313" key="3">
    <source>
        <dbReference type="Proteomes" id="UP001597544"/>
    </source>
</evidence>
<protein>
    <recommendedName>
        <fullName evidence="4">SWFGD domain-containing protein</fullName>
    </recommendedName>
</protein>
<gene>
    <name evidence="2" type="ORF">ACFSRY_16525</name>
</gene>
<feature type="compositionally biased region" description="Basic and acidic residues" evidence="1">
    <location>
        <begin position="1"/>
        <end position="23"/>
    </location>
</feature>
<sequence length="233" mass="28046">MKNDRSENYRDRDNYREDRDARWLHGHHQGQNSDRGNYTIDTHFNRGYGDNDYSQYGDSASFNSNADQRQMYPQGRFQAGGAHYSGEDYTNSNRNADNPYGMSYFNDDEFNSGRHYDPRADYSDRDYDDLRRKGEPNYRYRMADERFGHDVRRGGNDEYRSRGSRGDFESYRRYEQGNPNYDNDYTTGFAGRNYVRGEKHYGEGQTYSNLDHWEDRGNEQQYERYMRERDRHM</sequence>
<feature type="region of interest" description="Disordered" evidence="1">
    <location>
        <begin position="77"/>
        <end position="103"/>
    </location>
</feature>
<accession>A0ABW5ITY5</accession>
<feature type="compositionally biased region" description="Polar residues" evidence="1">
    <location>
        <begin position="29"/>
        <end position="42"/>
    </location>
</feature>
<dbReference type="RefSeq" id="WP_377510291.1">
    <property type="nucleotide sequence ID" value="NZ_JBHULU010000021.1"/>
</dbReference>
<keyword evidence="3" id="KW-1185">Reference proteome</keyword>
<evidence type="ECO:0000313" key="2">
    <source>
        <dbReference type="EMBL" id="MFD2515480.1"/>
    </source>
</evidence>
<organism evidence="2 3">
    <name type="scientific">Pontibacter locisalis</name>
    <dbReference type="NCBI Taxonomy" id="1719035"/>
    <lineage>
        <taxon>Bacteria</taxon>
        <taxon>Pseudomonadati</taxon>
        <taxon>Bacteroidota</taxon>
        <taxon>Cytophagia</taxon>
        <taxon>Cytophagales</taxon>
        <taxon>Hymenobacteraceae</taxon>
        <taxon>Pontibacter</taxon>
    </lineage>
</organism>
<evidence type="ECO:0008006" key="4">
    <source>
        <dbReference type="Google" id="ProtNLM"/>
    </source>
</evidence>
<comment type="caution">
    <text evidence="2">The sequence shown here is derived from an EMBL/GenBank/DDBJ whole genome shotgun (WGS) entry which is preliminary data.</text>
</comment>
<dbReference type="Proteomes" id="UP001597544">
    <property type="component" value="Unassembled WGS sequence"/>
</dbReference>
<feature type="region of interest" description="Disordered" evidence="1">
    <location>
        <begin position="1"/>
        <end position="43"/>
    </location>
</feature>
<evidence type="ECO:0000256" key="1">
    <source>
        <dbReference type="SAM" id="MobiDB-lite"/>
    </source>
</evidence>
<dbReference type="EMBL" id="JBHULU010000021">
    <property type="protein sequence ID" value="MFD2515480.1"/>
    <property type="molecule type" value="Genomic_DNA"/>
</dbReference>
<name>A0ABW5ITY5_9BACT</name>